<feature type="compositionally biased region" description="Basic and acidic residues" evidence="1">
    <location>
        <begin position="223"/>
        <end position="234"/>
    </location>
</feature>
<accession>A0A264VM58</accession>
<gene>
    <name evidence="2" type="ORF">CHI95_21800</name>
</gene>
<evidence type="ECO:0000313" key="2">
    <source>
        <dbReference type="EMBL" id="OZS72420.1"/>
    </source>
</evidence>
<reference evidence="2 3" key="1">
    <citation type="submission" date="2017-07" db="EMBL/GenBank/DDBJ databases">
        <title>blaIMP-27 on transferable plasmids in Proteus mirabilis and Providencia rettgeri.</title>
        <authorList>
            <person name="Potter R."/>
        </authorList>
    </citation>
    <scope>NUCLEOTIDE SEQUENCE [LARGE SCALE GENOMIC DNA]</scope>
    <source>
        <strain evidence="2 3">PR1</strain>
    </source>
</reference>
<name>A0A264VM58_PRORE</name>
<dbReference type="AlphaFoldDB" id="A0A264VM58"/>
<organism evidence="2 3">
    <name type="scientific">Providencia rettgeri</name>
    <dbReference type="NCBI Taxonomy" id="587"/>
    <lineage>
        <taxon>Bacteria</taxon>
        <taxon>Pseudomonadati</taxon>
        <taxon>Pseudomonadota</taxon>
        <taxon>Gammaproteobacteria</taxon>
        <taxon>Enterobacterales</taxon>
        <taxon>Morganellaceae</taxon>
        <taxon>Providencia</taxon>
    </lineage>
</organism>
<sequence length="234" mass="26487">MAAPYHRSVGSPLLMGAKTIQFGAHKKVFFPDYDQALIVATSMTAEHRFPMWIYKAQHNHNAGYLIAGHGSHTLEKPDSALQLKQIDQMQYRDKLPTLLESDAVRPSAVSRIAIRNNEFLQCHARVSEADIITWSMMQADPALIFNVNPTSSPAEAKKISNRIKSMLQNALYCQTAVRWINNYNFVVAVRWPDDDGLSPRHKVENGWWVLSAQEQRSQGVSPKCEDVQKKANDR</sequence>
<proteinExistence type="predicted"/>
<protein>
    <submittedName>
        <fullName evidence="2">Uncharacterized protein</fullName>
    </submittedName>
</protein>
<evidence type="ECO:0000256" key="1">
    <source>
        <dbReference type="SAM" id="MobiDB-lite"/>
    </source>
</evidence>
<evidence type="ECO:0000313" key="3">
    <source>
        <dbReference type="Proteomes" id="UP000216001"/>
    </source>
</evidence>
<feature type="region of interest" description="Disordered" evidence="1">
    <location>
        <begin position="214"/>
        <end position="234"/>
    </location>
</feature>
<dbReference type="Proteomes" id="UP000216001">
    <property type="component" value="Unassembled WGS sequence"/>
</dbReference>
<comment type="caution">
    <text evidence="2">The sequence shown here is derived from an EMBL/GenBank/DDBJ whole genome shotgun (WGS) entry which is preliminary data.</text>
</comment>
<dbReference type="EMBL" id="NOWC01000037">
    <property type="protein sequence ID" value="OZS72420.1"/>
    <property type="molecule type" value="Genomic_DNA"/>
</dbReference>
<dbReference type="RefSeq" id="WP_094962939.1">
    <property type="nucleotide sequence ID" value="NZ_NOWC01000037.1"/>
</dbReference>